<reference evidence="3 4" key="1">
    <citation type="submission" date="2022-10" db="EMBL/GenBank/DDBJ databases">
        <title>Xanthomonas sp. H13-6.</title>
        <authorList>
            <person name="Liu X."/>
            <person name="Deng Z."/>
            <person name="Jiang Y."/>
            <person name="Yu T."/>
            <person name="Ai J."/>
        </authorList>
    </citation>
    <scope>NUCLEOTIDE SEQUENCE [LARGE SCALE GENOMIC DNA]</scope>
    <source>
        <strain evidence="3 4">H13-6</strain>
    </source>
</reference>
<evidence type="ECO:0000313" key="4">
    <source>
        <dbReference type="Proteomes" id="UP001209922"/>
    </source>
</evidence>
<comment type="caution">
    <text evidence="3">The sequence shown here is derived from an EMBL/GenBank/DDBJ whole genome shotgun (WGS) entry which is preliminary data.</text>
</comment>
<keyword evidence="1" id="KW-0472">Membrane</keyword>
<keyword evidence="1" id="KW-1133">Transmembrane helix</keyword>
<evidence type="ECO:0000313" key="3">
    <source>
        <dbReference type="EMBL" id="MCW4473376.1"/>
    </source>
</evidence>
<feature type="chain" id="PRO_5047372404" evidence="2">
    <location>
        <begin position="27"/>
        <end position="67"/>
    </location>
</feature>
<proteinExistence type="predicted"/>
<dbReference type="EMBL" id="JAPCHY010000011">
    <property type="protein sequence ID" value="MCW4473376.1"/>
    <property type="molecule type" value="Genomic_DNA"/>
</dbReference>
<dbReference type="Proteomes" id="UP001209922">
    <property type="component" value="Unassembled WGS sequence"/>
</dbReference>
<keyword evidence="2" id="KW-0732">Signal</keyword>
<keyword evidence="1" id="KW-0812">Transmembrane</keyword>
<dbReference type="RefSeq" id="WP_265128366.1">
    <property type="nucleotide sequence ID" value="NZ_JAPCHY010000011.1"/>
</dbReference>
<accession>A0ABT3JY40</accession>
<evidence type="ECO:0000256" key="1">
    <source>
        <dbReference type="SAM" id="Phobius"/>
    </source>
</evidence>
<feature type="transmembrane region" description="Helical" evidence="1">
    <location>
        <begin position="42"/>
        <end position="59"/>
    </location>
</feature>
<organism evidence="3 4">
    <name type="scientific">Xanthomonas chitinilytica</name>
    <dbReference type="NCBI Taxonomy" id="2989819"/>
    <lineage>
        <taxon>Bacteria</taxon>
        <taxon>Pseudomonadati</taxon>
        <taxon>Pseudomonadota</taxon>
        <taxon>Gammaproteobacteria</taxon>
        <taxon>Lysobacterales</taxon>
        <taxon>Lysobacteraceae</taxon>
        <taxon>Xanthomonas</taxon>
    </lineage>
</organism>
<keyword evidence="4" id="KW-1185">Reference proteome</keyword>
<protein>
    <submittedName>
        <fullName evidence="3">Uncharacterized protein</fullName>
    </submittedName>
</protein>
<gene>
    <name evidence="3" type="ORF">OK345_12765</name>
</gene>
<evidence type="ECO:0000256" key="2">
    <source>
        <dbReference type="SAM" id="SignalP"/>
    </source>
</evidence>
<feature type="signal peptide" evidence="2">
    <location>
        <begin position="1"/>
        <end position="26"/>
    </location>
</feature>
<sequence>MEKLKNLFYTGSAFAATAMLSAPAFAGELADAVTDGVDRAELMLIGVAVLTVAGLIFMIRSGKKAAN</sequence>
<name>A0ABT3JY40_9XANT</name>